<evidence type="ECO:0000256" key="6">
    <source>
        <dbReference type="ARBA" id="ARBA00022679"/>
    </source>
</evidence>
<evidence type="ECO:0000256" key="4">
    <source>
        <dbReference type="ARBA" id="ARBA00012583"/>
    </source>
</evidence>
<dbReference type="CDD" id="cd04188">
    <property type="entry name" value="DPG_synthase"/>
    <property type="match status" value="1"/>
</dbReference>
<accession>A0A7J4JI71</accession>
<dbReference type="GO" id="GO:0006487">
    <property type="term" value="P:protein N-linked glycosylation"/>
    <property type="evidence" value="ECO:0007669"/>
    <property type="project" value="TreeGrafter"/>
</dbReference>
<dbReference type="InterPro" id="IPR001173">
    <property type="entry name" value="Glyco_trans_2-like"/>
</dbReference>
<evidence type="ECO:0000256" key="1">
    <source>
        <dbReference type="ARBA" id="ARBA00004389"/>
    </source>
</evidence>
<dbReference type="AlphaFoldDB" id="A0A7J4JI71"/>
<evidence type="ECO:0000256" key="10">
    <source>
        <dbReference type="ARBA" id="ARBA00022989"/>
    </source>
</evidence>
<reference evidence="15" key="2">
    <citation type="submission" date="2021-03" db="EMBL/GenBank/DDBJ databases">
        <authorList>
            <person name="Jaffe A."/>
        </authorList>
    </citation>
    <scope>NUCLEOTIDE SEQUENCE</scope>
    <source>
        <strain evidence="15">RIFCSPLOWO2_01_FULL_58_19</strain>
    </source>
</reference>
<evidence type="ECO:0000313" key="15">
    <source>
        <dbReference type="EMBL" id="MBS3063635.1"/>
    </source>
</evidence>
<dbReference type="Proteomes" id="UP000678237">
    <property type="component" value="Unassembled WGS sequence"/>
</dbReference>
<dbReference type="EMBL" id="JAGVWE010000006">
    <property type="protein sequence ID" value="MBS3063635.1"/>
    <property type="molecule type" value="Genomic_DNA"/>
</dbReference>
<keyword evidence="10" id="KW-1133">Transmembrane helix</keyword>
<comment type="catalytic activity">
    <reaction evidence="12">
        <text>a di-trans,poly-cis-dolichyl phosphate + UDP-alpha-D-glucose = a di-trans,poly-cis-dolichyl beta-D-glucosyl phosphate + UDP</text>
        <dbReference type="Rhea" id="RHEA:15401"/>
        <dbReference type="Rhea" id="RHEA-COMP:19498"/>
        <dbReference type="Rhea" id="RHEA-COMP:19502"/>
        <dbReference type="ChEBI" id="CHEBI:57525"/>
        <dbReference type="ChEBI" id="CHEBI:57683"/>
        <dbReference type="ChEBI" id="CHEBI:58223"/>
        <dbReference type="ChEBI" id="CHEBI:58885"/>
        <dbReference type="EC" id="2.4.1.117"/>
    </reaction>
    <physiologicalReaction direction="left-to-right" evidence="12">
        <dbReference type="Rhea" id="RHEA:15402"/>
    </physiologicalReaction>
</comment>
<keyword evidence="6 14" id="KW-0808">Transferase</keyword>
<keyword evidence="11" id="KW-0472">Membrane</keyword>
<dbReference type="Gene3D" id="3.90.550.10">
    <property type="entry name" value="Spore Coat Polysaccharide Biosynthesis Protein SpsA, Chain A"/>
    <property type="match status" value="1"/>
</dbReference>
<evidence type="ECO:0000256" key="3">
    <source>
        <dbReference type="ARBA" id="ARBA00006739"/>
    </source>
</evidence>
<reference evidence="16" key="1">
    <citation type="journal article" date="2020" name="bioRxiv">
        <title>A rank-normalized archaeal taxonomy based on genome phylogeny resolves widespread incomplete and uneven classifications.</title>
        <authorList>
            <person name="Rinke C."/>
            <person name="Chuvochina M."/>
            <person name="Mussig A.J."/>
            <person name="Chaumeil P.-A."/>
            <person name="Waite D.W."/>
            <person name="Whitman W.B."/>
            <person name="Parks D.H."/>
            <person name="Hugenholtz P."/>
        </authorList>
    </citation>
    <scope>NUCLEOTIDE SEQUENCE [LARGE SCALE GENOMIC DNA]</scope>
</reference>
<dbReference type="InterPro" id="IPR029044">
    <property type="entry name" value="Nucleotide-diphossugar_trans"/>
</dbReference>
<gene>
    <name evidence="14" type="ORF">HA252_04515</name>
    <name evidence="15" type="ORF">J4203_07270</name>
</gene>
<evidence type="ECO:0000256" key="11">
    <source>
        <dbReference type="ARBA" id="ARBA00023136"/>
    </source>
</evidence>
<sequence length="248" mass="27906">MASKAGAQPFLSIVVPMYNEASRIQACLEKITAYCGRKGFDYELLLVDDGSTDDSPRRVNEFARRHPGTRLLSNGSNQGKGYSVRHGMREARGSLVLFSDVDLSAPIEGLDEFLPLAKDFDVLIGSRDIGGARILARQPFLRRVLRQLFRFLCGLLLFNDVQVQDTQCGFKLFTASAAKKIFSRQTVHGFCFDAEIVFIAKRLGLKTRELPVQWSNVGDSKVNLWRVPPQMLVDLLRIKLNDLRGLYH</sequence>
<comment type="subcellular location">
    <subcellularLocation>
        <location evidence="1">Endoplasmic reticulum membrane</location>
        <topology evidence="1">Single-pass membrane protein</topology>
    </subcellularLocation>
</comment>
<comment type="similarity">
    <text evidence="3">Belongs to the glycosyltransferase 2 family.</text>
</comment>
<dbReference type="GO" id="GO:0004581">
    <property type="term" value="F:dolichyl-phosphate beta-glucosyltransferase activity"/>
    <property type="evidence" value="ECO:0007669"/>
    <property type="project" value="UniProtKB-EC"/>
</dbReference>
<name>A0A7J4JI71_9ARCH</name>
<dbReference type="Pfam" id="PF00535">
    <property type="entry name" value="Glycos_transf_2"/>
    <property type="match status" value="1"/>
</dbReference>
<keyword evidence="7" id="KW-0812">Transmembrane</keyword>
<evidence type="ECO:0000313" key="16">
    <source>
        <dbReference type="Proteomes" id="UP000564964"/>
    </source>
</evidence>
<evidence type="ECO:0000256" key="7">
    <source>
        <dbReference type="ARBA" id="ARBA00022692"/>
    </source>
</evidence>
<protein>
    <recommendedName>
        <fullName evidence="4">dolichyl-phosphate beta-glucosyltransferase</fullName>
        <ecNumber evidence="4">2.4.1.117</ecNumber>
    </recommendedName>
</protein>
<comment type="pathway">
    <text evidence="2">Protein modification; protein glycosylation.</text>
</comment>
<evidence type="ECO:0000313" key="14">
    <source>
        <dbReference type="EMBL" id="HIH16640.1"/>
    </source>
</evidence>
<evidence type="ECO:0000256" key="2">
    <source>
        <dbReference type="ARBA" id="ARBA00004922"/>
    </source>
</evidence>
<reference evidence="15" key="3">
    <citation type="submission" date="2021-05" db="EMBL/GenBank/DDBJ databases">
        <title>Protein family content uncovers lineage relationships and bacterial pathway maintenance mechanisms in DPANN archaea.</title>
        <authorList>
            <person name="Castelle C.J."/>
            <person name="Meheust R."/>
            <person name="Jaffe A.L."/>
            <person name="Seitz K."/>
            <person name="Gong X."/>
            <person name="Baker B.J."/>
            <person name="Banfield J.F."/>
        </authorList>
    </citation>
    <scope>NUCLEOTIDE SEQUENCE</scope>
    <source>
        <strain evidence="15">RIFCSPLOWO2_01_FULL_58_19</strain>
    </source>
</reference>
<evidence type="ECO:0000256" key="8">
    <source>
        <dbReference type="ARBA" id="ARBA00022824"/>
    </source>
</evidence>
<dbReference type="SUPFAM" id="SSF53448">
    <property type="entry name" value="Nucleotide-diphospho-sugar transferases"/>
    <property type="match status" value="1"/>
</dbReference>
<keyword evidence="5" id="KW-0328">Glycosyltransferase</keyword>
<comment type="caution">
    <text evidence="14">The sequence shown here is derived from an EMBL/GenBank/DDBJ whole genome shotgun (WGS) entry which is preliminary data.</text>
</comment>
<dbReference type="EC" id="2.4.1.117" evidence="4"/>
<feature type="domain" description="Glycosyltransferase 2-like" evidence="13">
    <location>
        <begin position="12"/>
        <end position="180"/>
    </location>
</feature>
<evidence type="ECO:0000256" key="9">
    <source>
        <dbReference type="ARBA" id="ARBA00022968"/>
    </source>
</evidence>
<dbReference type="EMBL" id="DUGH01000111">
    <property type="protein sequence ID" value="HIH16640.1"/>
    <property type="molecule type" value="Genomic_DNA"/>
</dbReference>
<dbReference type="Proteomes" id="UP000564964">
    <property type="component" value="Unassembled WGS sequence"/>
</dbReference>
<evidence type="ECO:0000259" key="13">
    <source>
        <dbReference type="Pfam" id="PF00535"/>
    </source>
</evidence>
<dbReference type="InterPro" id="IPR035518">
    <property type="entry name" value="DPG_synthase"/>
</dbReference>
<dbReference type="PANTHER" id="PTHR10859:SF91">
    <property type="entry name" value="DOLICHYL-PHOSPHATE BETA-GLUCOSYLTRANSFERASE"/>
    <property type="match status" value="1"/>
</dbReference>
<proteinExistence type="inferred from homology"/>
<dbReference type="PANTHER" id="PTHR10859">
    <property type="entry name" value="GLYCOSYL TRANSFERASE"/>
    <property type="match status" value="1"/>
</dbReference>
<keyword evidence="9" id="KW-0735">Signal-anchor</keyword>
<evidence type="ECO:0000256" key="12">
    <source>
        <dbReference type="ARBA" id="ARBA00045097"/>
    </source>
</evidence>
<keyword evidence="8" id="KW-0256">Endoplasmic reticulum</keyword>
<organism evidence="14 16">
    <name type="scientific">Candidatus Iainarchaeum sp</name>
    <dbReference type="NCBI Taxonomy" id="3101447"/>
    <lineage>
        <taxon>Archaea</taxon>
        <taxon>Candidatus Iainarchaeota</taxon>
        <taxon>Candidatus Iainarchaeia</taxon>
        <taxon>Candidatus Iainarchaeales</taxon>
        <taxon>Candidatus Iainarchaeaceae</taxon>
        <taxon>Candidatus Iainarchaeum</taxon>
    </lineage>
</organism>
<evidence type="ECO:0000256" key="5">
    <source>
        <dbReference type="ARBA" id="ARBA00022676"/>
    </source>
</evidence>